<evidence type="ECO:0000313" key="9">
    <source>
        <dbReference type="Proteomes" id="UP000320876"/>
    </source>
</evidence>
<comment type="caution">
    <text evidence="8">The sequence shown here is derived from an EMBL/GenBank/DDBJ whole genome shotgun (WGS) entry which is preliminary data.</text>
</comment>
<dbReference type="InterPro" id="IPR016039">
    <property type="entry name" value="Thiolase-like"/>
</dbReference>
<protein>
    <submittedName>
        <fullName evidence="8">Beta-ketoacyl synthase-like protein</fullName>
    </submittedName>
</protein>
<evidence type="ECO:0000313" key="8">
    <source>
        <dbReference type="EMBL" id="TQJ05556.1"/>
    </source>
</evidence>
<keyword evidence="2" id="KW-0597">Phosphoprotein</keyword>
<evidence type="ECO:0000256" key="4">
    <source>
        <dbReference type="SAM" id="MobiDB-lite"/>
    </source>
</evidence>
<dbReference type="EMBL" id="VFML01000001">
    <property type="protein sequence ID" value="TQJ05556.1"/>
    <property type="molecule type" value="Genomic_DNA"/>
</dbReference>
<dbReference type="SUPFAM" id="SSF52151">
    <property type="entry name" value="FabD/lysophospholipase-like"/>
    <property type="match status" value="1"/>
</dbReference>
<dbReference type="SMART" id="SM00827">
    <property type="entry name" value="PKS_AT"/>
    <property type="match status" value="1"/>
</dbReference>
<dbReference type="InterPro" id="IPR057326">
    <property type="entry name" value="KR_dom"/>
</dbReference>
<evidence type="ECO:0000259" key="6">
    <source>
        <dbReference type="SMART" id="SM00825"/>
    </source>
</evidence>
<keyword evidence="1" id="KW-0596">Phosphopantetheine</keyword>
<feature type="compositionally biased region" description="Low complexity" evidence="4">
    <location>
        <begin position="530"/>
        <end position="548"/>
    </location>
</feature>
<dbReference type="InterPro" id="IPR016035">
    <property type="entry name" value="Acyl_Trfase/lysoPLipase"/>
</dbReference>
<dbReference type="InterPro" id="IPR050091">
    <property type="entry name" value="PKS_NRPS_Biosynth_Enz"/>
</dbReference>
<dbReference type="InterPro" id="IPR001227">
    <property type="entry name" value="Ac_transferase_dom_sf"/>
</dbReference>
<accession>A0A542DR96</accession>
<dbReference type="AlphaFoldDB" id="A0A542DR96"/>
<evidence type="ECO:0000256" key="1">
    <source>
        <dbReference type="ARBA" id="ARBA00022450"/>
    </source>
</evidence>
<feature type="domain" description="Ketoreductase" evidence="5">
    <location>
        <begin position="761"/>
        <end position="940"/>
    </location>
</feature>
<dbReference type="RefSeq" id="WP_170220947.1">
    <property type="nucleotide sequence ID" value="NZ_VFML01000001.1"/>
</dbReference>
<evidence type="ECO:0000259" key="7">
    <source>
        <dbReference type="SMART" id="SM00827"/>
    </source>
</evidence>
<dbReference type="InterPro" id="IPR014030">
    <property type="entry name" value="Ketoacyl_synth_N"/>
</dbReference>
<dbReference type="Pfam" id="PF00698">
    <property type="entry name" value="Acyl_transf_1"/>
    <property type="match status" value="1"/>
</dbReference>
<evidence type="ECO:0000256" key="3">
    <source>
        <dbReference type="ARBA" id="ARBA00022679"/>
    </source>
</evidence>
<reference evidence="8 9" key="1">
    <citation type="submission" date="2019-06" db="EMBL/GenBank/DDBJ databases">
        <title>Sequencing the genomes of 1000 actinobacteria strains.</title>
        <authorList>
            <person name="Klenk H.-P."/>
        </authorList>
    </citation>
    <scope>NUCLEOTIDE SEQUENCE [LARGE SCALE GENOMIC DNA]</scope>
    <source>
        <strain evidence="8 9">DSM 45679</strain>
    </source>
</reference>
<dbReference type="InterPro" id="IPR013968">
    <property type="entry name" value="PKS_KR"/>
</dbReference>
<keyword evidence="3" id="KW-0808">Transferase</keyword>
<proteinExistence type="predicted"/>
<dbReference type="SMART" id="SM00825">
    <property type="entry name" value="PKS_KS"/>
    <property type="match status" value="1"/>
</dbReference>
<sequence length="1014" mass="105398">MTGGSAPGAPRNGHPESGEPVAVIGAGCRVPGAAATGFDAGFFGISRAEAATLDPWHGLLLEATWSALENAGIPPRTLRGGRTGVFLAGASAAADLLTGQFDLRGPRVGVDPARAAKAVHRAAWSLRHAECDLAVACGVLPGRGCGVLVLKRLARVWEGGDRVLAVLEGDGDGALETVLALREGRIPRGYTGPGAAVSRPRPAHLGGREHVFALSAHTEQALRRRARDLARWLGTPAGRQVDAAELAGALAVRREHLDLRATVLAAGRGRLLSGLRAIATGATAPEVSRGRREGTGGVVFVCSGNGSQWPGMGRRLLAAEPAFRTEVEALEPVFLGSAGFSLRRQLRYPREQTDPAVSRQALFGMQLALAGLWRAHGVRPVAVLGEADGEVTAAVLAGALEVVDGLSLLDSGAGPERIGRPRISCYSSLPGEPQPVRFTAALGTAMARGHRVFVEISPHPIAISAVRAVAAEEGVPGVSALPSLSRNAGKREEFLAGIAALHAAGHPTALRHRYPEAHVLDLPEPPWPPTAGAAAGPPDADPAGDGTTFELGWDPVPSSEPPPGPSRTWLLLPDDSSTALKQSFMTAAGLALRGDRGYALPQDDADELGTVLEELSADRSSPLAGVVLFAGSVTEYRLPELAQHLLLTVTGVVRRLAELSVPAPRLWLVTMRGMAVLDGEVGEPGLAFLRGLVRVLAFEHPRLHATLVDLDGLTGTAALPTELRAGHADDEVAWRDGVRYAARLRRVHLATRPRVPVVGEGAYVITGGLGRLGPLVARWLAERGASRIVLCGRGGPDAEARAVLSGLRAAGAEIELVRGDIAAPGVAESVVGAATTGGIALRGVVHAAGVLEDRTLIEVDGADLARVWRPKVLGGWRLHKATERFDLDWWLAFSSTTALFGAPGRAADAAANAWLDALVTFRRANGLTAATVNWGAWDTGQDVPAGPLAEPMPPAQCLAAMSAVLAGDRAATAVACVDLPGTLRTFAGLARRPLFDPLAREGATGALSPYLPSA</sequence>
<dbReference type="PANTHER" id="PTHR43775">
    <property type="entry name" value="FATTY ACID SYNTHASE"/>
    <property type="match status" value="1"/>
</dbReference>
<dbReference type="InterPro" id="IPR020841">
    <property type="entry name" value="PKS_Beta-ketoAc_synthase_dom"/>
</dbReference>
<feature type="domain" description="Ketosynthase family 3 (KS3)" evidence="6">
    <location>
        <begin position="21"/>
        <end position="311"/>
    </location>
</feature>
<dbReference type="Gene3D" id="3.40.47.10">
    <property type="match status" value="1"/>
</dbReference>
<dbReference type="SMART" id="SM00822">
    <property type="entry name" value="PKS_KR"/>
    <property type="match status" value="1"/>
</dbReference>
<evidence type="ECO:0000259" key="5">
    <source>
        <dbReference type="SMART" id="SM00822"/>
    </source>
</evidence>
<name>A0A542DR96_AMYCI</name>
<gene>
    <name evidence="8" type="ORF">FB471_5393</name>
</gene>
<organism evidence="8 9">
    <name type="scientific">Amycolatopsis cihanbeyliensis</name>
    <dbReference type="NCBI Taxonomy" id="1128664"/>
    <lineage>
        <taxon>Bacteria</taxon>
        <taxon>Bacillati</taxon>
        <taxon>Actinomycetota</taxon>
        <taxon>Actinomycetes</taxon>
        <taxon>Pseudonocardiales</taxon>
        <taxon>Pseudonocardiaceae</taxon>
        <taxon>Amycolatopsis</taxon>
    </lineage>
</organism>
<dbReference type="InterPro" id="IPR036291">
    <property type="entry name" value="NAD(P)-bd_dom_sf"/>
</dbReference>
<dbReference type="Pfam" id="PF08659">
    <property type="entry name" value="KR"/>
    <property type="match status" value="1"/>
</dbReference>
<feature type="region of interest" description="Disordered" evidence="4">
    <location>
        <begin position="1"/>
        <end position="20"/>
    </location>
</feature>
<dbReference type="GO" id="GO:0005886">
    <property type="term" value="C:plasma membrane"/>
    <property type="evidence" value="ECO:0007669"/>
    <property type="project" value="TreeGrafter"/>
</dbReference>
<dbReference type="GO" id="GO:0005737">
    <property type="term" value="C:cytoplasm"/>
    <property type="evidence" value="ECO:0007669"/>
    <property type="project" value="TreeGrafter"/>
</dbReference>
<dbReference type="Gene3D" id="3.40.366.10">
    <property type="entry name" value="Malonyl-Coenzyme A Acyl Carrier Protein, domain 2"/>
    <property type="match status" value="1"/>
</dbReference>
<evidence type="ECO:0000256" key="2">
    <source>
        <dbReference type="ARBA" id="ARBA00022553"/>
    </source>
</evidence>
<dbReference type="GO" id="GO:0004312">
    <property type="term" value="F:fatty acid synthase activity"/>
    <property type="evidence" value="ECO:0007669"/>
    <property type="project" value="TreeGrafter"/>
</dbReference>
<dbReference type="GO" id="GO:0006633">
    <property type="term" value="P:fatty acid biosynthetic process"/>
    <property type="evidence" value="ECO:0007669"/>
    <property type="project" value="TreeGrafter"/>
</dbReference>
<feature type="domain" description="Malonyl-CoA:ACP transacylase (MAT)" evidence="7">
    <location>
        <begin position="301"/>
        <end position="488"/>
    </location>
</feature>
<dbReference type="InterPro" id="IPR014043">
    <property type="entry name" value="Acyl_transferase_dom"/>
</dbReference>
<feature type="region of interest" description="Disordered" evidence="4">
    <location>
        <begin position="523"/>
        <end position="566"/>
    </location>
</feature>
<dbReference type="Gene3D" id="3.40.50.720">
    <property type="entry name" value="NAD(P)-binding Rossmann-like Domain"/>
    <property type="match status" value="1"/>
</dbReference>
<dbReference type="PANTHER" id="PTHR43775:SF37">
    <property type="entry name" value="SI:DKEY-61P9.11"/>
    <property type="match status" value="1"/>
</dbReference>
<dbReference type="GO" id="GO:0071770">
    <property type="term" value="P:DIM/DIP cell wall layer assembly"/>
    <property type="evidence" value="ECO:0007669"/>
    <property type="project" value="TreeGrafter"/>
</dbReference>
<dbReference type="SUPFAM" id="SSF51735">
    <property type="entry name" value="NAD(P)-binding Rossmann-fold domains"/>
    <property type="match status" value="2"/>
</dbReference>
<keyword evidence="9" id="KW-1185">Reference proteome</keyword>
<dbReference type="Proteomes" id="UP000320876">
    <property type="component" value="Unassembled WGS sequence"/>
</dbReference>
<dbReference type="SUPFAM" id="SSF53901">
    <property type="entry name" value="Thiolase-like"/>
    <property type="match status" value="1"/>
</dbReference>
<dbReference type="Pfam" id="PF00109">
    <property type="entry name" value="ketoacyl-synt"/>
    <property type="match status" value="1"/>
</dbReference>